<dbReference type="InterPro" id="IPR016136">
    <property type="entry name" value="DNA_helicase_N/primase_C"/>
</dbReference>
<evidence type="ECO:0000313" key="4">
    <source>
        <dbReference type="EMBL" id="CAH8246087.1"/>
    </source>
</evidence>
<evidence type="ECO:0000313" key="5">
    <source>
        <dbReference type="Proteomes" id="UP001154322"/>
    </source>
</evidence>
<evidence type="ECO:0000256" key="1">
    <source>
        <dbReference type="ARBA" id="ARBA00022705"/>
    </source>
</evidence>
<keyword evidence="1" id="KW-0235">DNA replication</keyword>
<proteinExistence type="predicted"/>
<dbReference type="Pfam" id="PF00772">
    <property type="entry name" value="DnaB"/>
    <property type="match status" value="1"/>
</dbReference>
<dbReference type="PANTHER" id="PTHR30153">
    <property type="entry name" value="REPLICATIVE DNA HELICASE DNAB"/>
    <property type="match status" value="1"/>
</dbReference>
<organism evidence="4 5">
    <name type="scientific">Paenibacillus melissococcoides</name>
    <dbReference type="NCBI Taxonomy" id="2912268"/>
    <lineage>
        <taxon>Bacteria</taxon>
        <taxon>Bacillati</taxon>
        <taxon>Bacillota</taxon>
        <taxon>Bacilli</taxon>
        <taxon>Bacillales</taxon>
        <taxon>Paenibacillaceae</taxon>
        <taxon>Paenibacillus</taxon>
    </lineage>
</organism>
<dbReference type="RefSeq" id="WP_249724899.1">
    <property type="nucleotide sequence ID" value="NZ_AP031286.1"/>
</dbReference>
<dbReference type="SUPFAM" id="SSF48024">
    <property type="entry name" value="N-terminal domain of DnaB helicase"/>
    <property type="match status" value="1"/>
</dbReference>
<protein>
    <recommendedName>
        <fullName evidence="3">DNA helicase DnaB-like N-terminal domain-containing protein</fullName>
    </recommendedName>
</protein>
<dbReference type="Gene3D" id="1.10.860.10">
    <property type="entry name" value="DNAb Helicase, Chain A"/>
    <property type="match status" value="1"/>
</dbReference>
<dbReference type="PANTHER" id="PTHR30153:SF2">
    <property type="entry name" value="REPLICATIVE DNA HELICASE"/>
    <property type="match status" value="1"/>
</dbReference>
<evidence type="ECO:0000256" key="2">
    <source>
        <dbReference type="ARBA" id="ARBA00023125"/>
    </source>
</evidence>
<dbReference type="EMBL" id="CALYLO010000004">
    <property type="protein sequence ID" value="CAH8246087.1"/>
    <property type="molecule type" value="Genomic_DNA"/>
</dbReference>
<dbReference type="InterPro" id="IPR036185">
    <property type="entry name" value="DNA_heli_DnaB-like_N_sf"/>
</dbReference>
<name>A0ABM9G327_9BACL</name>
<feature type="domain" description="DNA helicase DnaB-like N-terminal" evidence="3">
    <location>
        <begin position="8"/>
        <end position="106"/>
    </location>
</feature>
<accession>A0ABM9G327</accession>
<reference evidence="4" key="1">
    <citation type="submission" date="2022-06" db="EMBL/GenBank/DDBJ databases">
        <authorList>
            <person name="Dietemann V."/>
            <person name="Ory F."/>
            <person name="Dainat B."/>
            <person name="Oberhansli S."/>
        </authorList>
    </citation>
    <scope>NUCLEOTIDE SEQUENCE</scope>
    <source>
        <strain evidence="4">Ena-SAMPLE-TAB-26-04-2022-14:26:32:270-5432</strain>
    </source>
</reference>
<sequence length="167" mass="19038">MISDMTTLHDLAAEQAVLGSIFLDSAAINDIMFLSPRDFANEQHKLIFEVMLHLSKNDIPIDIVTLTSEFQKFDRLKDMGSVSYLSRLAGSAPSAANVEYYAKIVRSKAIRRRAIEYGNKLIEMAGEEFETDEEFLAAVEEEILELRPTTFTKMRSFKESREDYLIT</sequence>
<evidence type="ECO:0000259" key="3">
    <source>
        <dbReference type="Pfam" id="PF00772"/>
    </source>
</evidence>
<keyword evidence="2" id="KW-0238">DNA-binding</keyword>
<dbReference type="InterPro" id="IPR007693">
    <property type="entry name" value="DNA_helicase_DnaB-like_N"/>
</dbReference>
<dbReference type="Proteomes" id="UP001154322">
    <property type="component" value="Unassembled WGS sequence"/>
</dbReference>
<gene>
    <name evidence="4" type="ORF">WJ0W_003324</name>
</gene>
<comment type="caution">
    <text evidence="4">The sequence shown here is derived from an EMBL/GenBank/DDBJ whole genome shotgun (WGS) entry which is preliminary data.</text>
</comment>
<keyword evidence="5" id="KW-1185">Reference proteome</keyword>